<dbReference type="EMBL" id="PTIX01000011">
    <property type="protein sequence ID" value="PPK66162.1"/>
    <property type="molecule type" value="Genomic_DNA"/>
</dbReference>
<dbReference type="PROSITE" id="PS50075">
    <property type="entry name" value="CARRIER"/>
    <property type="match status" value="1"/>
</dbReference>
<evidence type="ECO:0000259" key="1">
    <source>
        <dbReference type="PROSITE" id="PS50075"/>
    </source>
</evidence>
<proteinExistence type="predicted"/>
<accession>A0A2S6GLQ1</accession>
<dbReference type="Gene3D" id="1.10.1200.10">
    <property type="entry name" value="ACP-like"/>
    <property type="match status" value="1"/>
</dbReference>
<protein>
    <submittedName>
        <fullName evidence="2">Acyl carrier protein</fullName>
    </submittedName>
</protein>
<dbReference type="InterPro" id="IPR036736">
    <property type="entry name" value="ACP-like_sf"/>
</dbReference>
<dbReference type="Proteomes" id="UP000239203">
    <property type="component" value="Unassembled WGS sequence"/>
</dbReference>
<dbReference type="RefSeq" id="WP_219824050.1">
    <property type="nucleotide sequence ID" value="NZ_CP154825.1"/>
</dbReference>
<dbReference type="InterPro" id="IPR009081">
    <property type="entry name" value="PP-bd_ACP"/>
</dbReference>
<feature type="domain" description="Carrier" evidence="1">
    <location>
        <begin position="8"/>
        <end position="84"/>
    </location>
</feature>
<reference evidence="2 3" key="1">
    <citation type="submission" date="2018-02" db="EMBL/GenBank/DDBJ databases">
        <title>Genomic Encyclopedia of Archaeal and Bacterial Type Strains, Phase II (KMG-II): from individual species to whole genera.</title>
        <authorList>
            <person name="Goeker M."/>
        </authorList>
    </citation>
    <scope>NUCLEOTIDE SEQUENCE [LARGE SCALE GENOMIC DNA]</scope>
    <source>
        <strain evidence="2 3">YU 961-1</strain>
    </source>
</reference>
<gene>
    <name evidence="2" type="ORF">CLV40_111126</name>
</gene>
<dbReference type="AlphaFoldDB" id="A0A2S6GLQ1"/>
<comment type="caution">
    <text evidence="2">The sequence shown here is derived from an EMBL/GenBank/DDBJ whole genome shotgun (WGS) entry which is preliminary data.</text>
</comment>
<name>A0A2S6GLQ1_9PSEU</name>
<organism evidence="2 3">
    <name type="scientific">Actinokineospora auranticolor</name>
    <dbReference type="NCBI Taxonomy" id="155976"/>
    <lineage>
        <taxon>Bacteria</taxon>
        <taxon>Bacillati</taxon>
        <taxon>Actinomycetota</taxon>
        <taxon>Actinomycetes</taxon>
        <taxon>Pseudonocardiales</taxon>
        <taxon>Pseudonocardiaceae</taxon>
        <taxon>Actinokineospora</taxon>
    </lineage>
</organism>
<dbReference type="Pfam" id="PF00550">
    <property type="entry name" value="PP-binding"/>
    <property type="match status" value="1"/>
</dbReference>
<keyword evidence="3" id="KW-1185">Reference proteome</keyword>
<evidence type="ECO:0000313" key="2">
    <source>
        <dbReference type="EMBL" id="PPK66162.1"/>
    </source>
</evidence>
<evidence type="ECO:0000313" key="3">
    <source>
        <dbReference type="Proteomes" id="UP000239203"/>
    </source>
</evidence>
<dbReference type="SUPFAM" id="SSF47336">
    <property type="entry name" value="ACP-like"/>
    <property type="match status" value="1"/>
</dbReference>
<sequence>MTPRAHRPGSLDSVADLVGIVRTELGLPVTEESASVDFDEVTGWDSLHLLSLCSILEQRTGRALSLADVLEARTLAQVYALAAA</sequence>